<evidence type="ECO:0000256" key="2">
    <source>
        <dbReference type="SAM" id="Phobius"/>
    </source>
</evidence>
<sequence length="337" mass="36191">MSYNTPSISSVTSFGAIESFSALQRVPALLTRFEPPEHCSTDWYWDTGALWSSSTAFSNDAHNTKWSTCQPYNATRATYSAGICPQKSEFKTVTQISWDGVSEPYYLGACCGSTATLRSYQSADASNLQGCFITVTQSSVVASMIQENSLTTVLTSAGPVTVIAEPLYMVWHQNDTSLHPESDANSLRAAMGMPVMSSAVTAIPTATGTADDSETSPSIPTGAIAGIAVAFALCLMAIGALAFLAFRRRWKAKEPAQNYTWAGQGPGNRQAWNSSELDGRQAPQEMPDSVIKPSSFVEMYAIPSAGSRTPITTPTTPIALRRGKDDDFGVEQKMLLQ</sequence>
<organism evidence="3 4">
    <name type="scientific">Neoarthrinium moseri</name>
    <dbReference type="NCBI Taxonomy" id="1658444"/>
    <lineage>
        <taxon>Eukaryota</taxon>
        <taxon>Fungi</taxon>
        <taxon>Dikarya</taxon>
        <taxon>Ascomycota</taxon>
        <taxon>Pezizomycotina</taxon>
        <taxon>Sordariomycetes</taxon>
        <taxon>Xylariomycetidae</taxon>
        <taxon>Amphisphaeriales</taxon>
        <taxon>Apiosporaceae</taxon>
        <taxon>Neoarthrinium</taxon>
    </lineage>
</organism>
<keyword evidence="4" id="KW-1185">Reference proteome</keyword>
<feature type="transmembrane region" description="Helical" evidence="2">
    <location>
        <begin position="223"/>
        <end position="246"/>
    </location>
</feature>
<gene>
    <name evidence="3" type="ORF">JX265_012365</name>
</gene>
<comment type="caution">
    <text evidence="3">The sequence shown here is derived from an EMBL/GenBank/DDBJ whole genome shotgun (WGS) entry which is preliminary data.</text>
</comment>
<keyword evidence="2" id="KW-0812">Transmembrane</keyword>
<accession>A0A9P9WAI5</accession>
<keyword evidence="2" id="KW-0472">Membrane</keyword>
<reference evidence="3" key="1">
    <citation type="submission" date="2021-03" db="EMBL/GenBank/DDBJ databases">
        <title>Revisited historic fungal species revealed as producer of novel bioactive compounds through whole genome sequencing and comparative genomics.</title>
        <authorList>
            <person name="Vignolle G.A."/>
            <person name="Hochenegger N."/>
            <person name="Mach R.L."/>
            <person name="Mach-Aigner A.R."/>
            <person name="Javad Rahimi M."/>
            <person name="Salim K.A."/>
            <person name="Chan C.M."/>
            <person name="Lim L.B.L."/>
            <person name="Cai F."/>
            <person name="Druzhinina I.S."/>
            <person name="U'Ren J.M."/>
            <person name="Derntl C."/>
        </authorList>
    </citation>
    <scope>NUCLEOTIDE SEQUENCE</scope>
    <source>
        <strain evidence="3">TUCIM 5799</strain>
    </source>
</reference>
<name>A0A9P9WAI5_9PEZI</name>
<protein>
    <submittedName>
        <fullName evidence="3">Uncharacterized protein</fullName>
    </submittedName>
</protein>
<proteinExistence type="predicted"/>
<evidence type="ECO:0000313" key="4">
    <source>
        <dbReference type="Proteomes" id="UP000829685"/>
    </source>
</evidence>
<dbReference type="EMBL" id="JAFIMR010000052">
    <property type="protein sequence ID" value="KAI1855010.1"/>
    <property type="molecule type" value="Genomic_DNA"/>
</dbReference>
<keyword evidence="2" id="KW-1133">Transmembrane helix</keyword>
<dbReference type="Proteomes" id="UP000829685">
    <property type="component" value="Unassembled WGS sequence"/>
</dbReference>
<dbReference type="OrthoDB" id="4743684at2759"/>
<feature type="region of interest" description="Disordered" evidence="1">
    <location>
        <begin position="257"/>
        <end position="289"/>
    </location>
</feature>
<evidence type="ECO:0000313" key="3">
    <source>
        <dbReference type="EMBL" id="KAI1855010.1"/>
    </source>
</evidence>
<dbReference type="CDD" id="cd12087">
    <property type="entry name" value="TM_EGFR-like"/>
    <property type="match status" value="1"/>
</dbReference>
<dbReference type="AlphaFoldDB" id="A0A9P9WAI5"/>
<evidence type="ECO:0000256" key="1">
    <source>
        <dbReference type="SAM" id="MobiDB-lite"/>
    </source>
</evidence>